<feature type="region of interest" description="Disordered" evidence="4">
    <location>
        <begin position="69"/>
        <end position="106"/>
    </location>
</feature>
<proteinExistence type="predicted"/>
<evidence type="ECO:0000259" key="5">
    <source>
        <dbReference type="PROSITE" id="PS50943"/>
    </source>
</evidence>
<dbReference type="InterPro" id="IPR039418">
    <property type="entry name" value="LexA-like"/>
</dbReference>
<dbReference type="Gene3D" id="1.10.260.40">
    <property type="entry name" value="lambda repressor-like DNA-binding domains"/>
    <property type="match status" value="1"/>
</dbReference>
<feature type="domain" description="HTH cro/C1-type" evidence="5">
    <location>
        <begin position="4"/>
        <end position="58"/>
    </location>
</feature>
<evidence type="ECO:0000256" key="2">
    <source>
        <dbReference type="ARBA" id="ARBA00023125"/>
    </source>
</evidence>
<accession>A0A418VZC3</accession>
<comment type="caution">
    <text evidence="6">The sequence shown here is derived from an EMBL/GenBank/DDBJ whole genome shotgun (WGS) entry which is preliminary data.</text>
</comment>
<keyword evidence="7" id="KW-1185">Reference proteome</keyword>
<dbReference type="PANTHER" id="PTHR40661">
    <property type="match status" value="1"/>
</dbReference>
<evidence type="ECO:0000256" key="3">
    <source>
        <dbReference type="ARBA" id="ARBA00023163"/>
    </source>
</evidence>
<dbReference type="InterPro" id="IPR036286">
    <property type="entry name" value="LexA/Signal_pep-like_sf"/>
</dbReference>
<evidence type="ECO:0000256" key="4">
    <source>
        <dbReference type="SAM" id="MobiDB-lite"/>
    </source>
</evidence>
<dbReference type="SUPFAM" id="SSF51306">
    <property type="entry name" value="LexA/Signal peptidase"/>
    <property type="match status" value="1"/>
</dbReference>
<dbReference type="GO" id="GO:0003677">
    <property type="term" value="F:DNA binding"/>
    <property type="evidence" value="ECO:0007669"/>
    <property type="project" value="UniProtKB-KW"/>
</dbReference>
<protein>
    <submittedName>
        <fullName evidence="6">Helix-turn-helix domain-containing protein</fullName>
    </submittedName>
</protein>
<dbReference type="Proteomes" id="UP000283458">
    <property type="component" value="Unassembled WGS sequence"/>
</dbReference>
<gene>
    <name evidence="6" type="ORF">D3877_18430</name>
</gene>
<keyword evidence="1" id="KW-0805">Transcription regulation</keyword>
<evidence type="ECO:0000256" key="1">
    <source>
        <dbReference type="ARBA" id="ARBA00023015"/>
    </source>
</evidence>
<dbReference type="Pfam" id="PF01381">
    <property type="entry name" value="HTH_3"/>
    <property type="match status" value="1"/>
</dbReference>
<evidence type="ECO:0000313" key="6">
    <source>
        <dbReference type="EMBL" id="RJF82465.1"/>
    </source>
</evidence>
<evidence type="ECO:0000313" key="7">
    <source>
        <dbReference type="Proteomes" id="UP000283458"/>
    </source>
</evidence>
<dbReference type="Pfam" id="PF00717">
    <property type="entry name" value="Peptidase_S24"/>
    <property type="match status" value="1"/>
</dbReference>
<sequence>MSTLRALRQAAGLSQERLAELAGTSQPQINKLETGQRKMTVDWAVKLARPLGVEPTSLLGLDADSAAMEPAAAPVSRPPTRRTSPPPLLRAPPTPTASYGGTPGGVAEPMPVRAAARGGVDQEMFLEDGPIDWVAKPDYLKNARDPYAMYVVGESMMPRFRPAQLLHVNPHKPPAAGAGVVVVKRSKAVLVKEFVRRAPEGVVLREYQPDDREFTVDNADLDTIHTVVGLQEP</sequence>
<keyword evidence="3" id="KW-0804">Transcription</keyword>
<dbReference type="OrthoDB" id="9792157at2"/>
<reference evidence="6 7" key="1">
    <citation type="submission" date="2018-09" db="EMBL/GenBank/DDBJ databases">
        <authorList>
            <person name="Zhu H."/>
        </authorList>
    </citation>
    <scope>NUCLEOTIDE SEQUENCE [LARGE SCALE GENOMIC DNA]</scope>
    <source>
        <strain evidence="6 7">K2W22B-5</strain>
    </source>
</reference>
<dbReference type="InterPro" id="IPR001387">
    <property type="entry name" value="Cro/C1-type_HTH"/>
</dbReference>
<dbReference type="CDD" id="cd00093">
    <property type="entry name" value="HTH_XRE"/>
    <property type="match status" value="1"/>
</dbReference>
<dbReference type="SUPFAM" id="SSF47413">
    <property type="entry name" value="lambda repressor-like DNA-binding domains"/>
    <property type="match status" value="1"/>
</dbReference>
<organism evidence="6 7">
    <name type="scientific">Azospirillum cavernae</name>
    <dbReference type="NCBI Taxonomy" id="2320860"/>
    <lineage>
        <taxon>Bacteria</taxon>
        <taxon>Pseudomonadati</taxon>
        <taxon>Pseudomonadota</taxon>
        <taxon>Alphaproteobacteria</taxon>
        <taxon>Rhodospirillales</taxon>
        <taxon>Azospirillaceae</taxon>
        <taxon>Azospirillum</taxon>
    </lineage>
</organism>
<keyword evidence="2" id="KW-0238">DNA-binding</keyword>
<dbReference type="RefSeq" id="WP_119832544.1">
    <property type="nucleotide sequence ID" value="NZ_QYUL01000002.1"/>
</dbReference>
<dbReference type="PROSITE" id="PS50943">
    <property type="entry name" value="HTH_CROC1"/>
    <property type="match status" value="1"/>
</dbReference>
<dbReference type="CDD" id="cd06529">
    <property type="entry name" value="S24_LexA-like"/>
    <property type="match status" value="1"/>
</dbReference>
<dbReference type="AlphaFoldDB" id="A0A418VZC3"/>
<dbReference type="PANTHER" id="PTHR40661:SF3">
    <property type="entry name" value="FELS-1 PROPHAGE TRANSCRIPTIONAL REGULATOR"/>
    <property type="match status" value="1"/>
</dbReference>
<dbReference type="InterPro" id="IPR010982">
    <property type="entry name" value="Lambda_DNA-bd_dom_sf"/>
</dbReference>
<dbReference type="Gene3D" id="2.10.109.10">
    <property type="entry name" value="Umud Fragment, subunit A"/>
    <property type="match status" value="1"/>
</dbReference>
<feature type="compositionally biased region" description="Pro residues" evidence="4">
    <location>
        <begin position="84"/>
        <end position="95"/>
    </location>
</feature>
<dbReference type="InterPro" id="IPR015927">
    <property type="entry name" value="Peptidase_S24_S26A/B/C"/>
</dbReference>
<dbReference type="EMBL" id="QYUL01000002">
    <property type="protein sequence ID" value="RJF82465.1"/>
    <property type="molecule type" value="Genomic_DNA"/>
</dbReference>
<name>A0A418VZC3_9PROT</name>
<dbReference type="SMART" id="SM00530">
    <property type="entry name" value="HTH_XRE"/>
    <property type="match status" value="1"/>
</dbReference>